<dbReference type="OrthoDB" id="5976245at2759"/>
<proteinExistence type="predicted"/>
<sequence>MDWSEELGFEEFFIRVLNRTEEFAERIVRSDDEEYRSSVLSHVDLLERTAILPVQISQVVSNEADLQVLEGLRAVFVQLLDSFLRHFGNSSSRITRISFIPHQIIPSEGAGRPSVNIPFELLEDLRGVGFAWEQIAKMFRVSRWTVMRRVQSYGLQGLSRFSSITDEQIDGIIHAYIGNHGSTTGESYMRGHFRALGYYVPRRRVRAGINRVDPRNTALRWGALVSRRVYSVPWPNSLWHLDGHHSLIRWGLVIHGCIDGYSRRIIYLVCSSNNLAETVLHLFETAIERDDGLWPWQESE</sequence>
<dbReference type="Pfam" id="PF24764">
    <property type="entry name" value="rva_4"/>
    <property type="match status" value="1"/>
</dbReference>
<accession>A0A7D9ILP3</accession>
<evidence type="ECO:0000259" key="1">
    <source>
        <dbReference type="Pfam" id="PF24764"/>
    </source>
</evidence>
<dbReference type="AlphaFoldDB" id="A0A7D9ILP3"/>
<dbReference type="Proteomes" id="UP001152795">
    <property type="component" value="Unassembled WGS sequence"/>
</dbReference>
<keyword evidence="3" id="KW-1185">Reference proteome</keyword>
<protein>
    <submittedName>
        <fullName evidence="2">Cytosolic Fe-s cluster assembly factor nubp1-b-like</fullName>
    </submittedName>
</protein>
<feature type="domain" description="Integrase core" evidence="1">
    <location>
        <begin position="229"/>
        <end position="289"/>
    </location>
</feature>
<reference evidence="2" key="1">
    <citation type="submission" date="2020-04" db="EMBL/GenBank/DDBJ databases">
        <authorList>
            <person name="Alioto T."/>
            <person name="Alioto T."/>
            <person name="Gomez Garrido J."/>
        </authorList>
    </citation>
    <scope>NUCLEOTIDE SEQUENCE</scope>
    <source>
        <strain evidence="2">A484AB</strain>
    </source>
</reference>
<dbReference type="PANTHER" id="PTHR46791:SF5">
    <property type="entry name" value="CLR5 DOMAIN-CONTAINING PROTEIN-RELATED"/>
    <property type="match status" value="1"/>
</dbReference>
<gene>
    <name evidence="2" type="ORF">PACLA_8A066311</name>
</gene>
<dbReference type="InterPro" id="IPR058913">
    <property type="entry name" value="Integrase_dom_put"/>
</dbReference>
<dbReference type="EMBL" id="CACRXK020006129">
    <property type="protein sequence ID" value="CAB4008460.1"/>
    <property type="molecule type" value="Genomic_DNA"/>
</dbReference>
<comment type="caution">
    <text evidence="2">The sequence shown here is derived from an EMBL/GenBank/DDBJ whole genome shotgun (WGS) entry which is preliminary data.</text>
</comment>
<organism evidence="2 3">
    <name type="scientific">Paramuricea clavata</name>
    <name type="common">Red gorgonian</name>
    <name type="synonym">Violescent sea-whip</name>
    <dbReference type="NCBI Taxonomy" id="317549"/>
    <lineage>
        <taxon>Eukaryota</taxon>
        <taxon>Metazoa</taxon>
        <taxon>Cnidaria</taxon>
        <taxon>Anthozoa</taxon>
        <taxon>Octocorallia</taxon>
        <taxon>Malacalcyonacea</taxon>
        <taxon>Plexauridae</taxon>
        <taxon>Paramuricea</taxon>
    </lineage>
</organism>
<name>A0A7D9ILP3_PARCT</name>
<evidence type="ECO:0000313" key="3">
    <source>
        <dbReference type="Proteomes" id="UP001152795"/>
    </source>
</evidence>
<dbReference type="PANTHER" id="PTHR46791">
    <property type="entry name" value="EXPRESSED PROTEIN"/>
    <property type="match status" value="1"/>
</dbReference>
<evidence type="ECO:0000313" key="2">
    <source>
        <dbReference type="EMBL" id="CAB4008460.1"/>
    </source>
</evidence>